<dbReference type="Pfam" id="PF00682">
    <property type="entry name" value="HMGL-like"/>
    <property type="match status" value="1"/>
</dbReference>
<dbReference type="InterPro" id="IPR054692">
    <property type="entry name" value="LeuA-like_post-cat"/>
</dbReference>
<dbReference type="InterPro" id="IPR002034">
    <property type="entry name" value="AIPM/Hcit_synth_CS"/>
</dbReference>
<comment type="pathway">
    <text evidence="2 10">Amino-acid biosynthesis; L-leucine biosynthesis; L-leucine from 3-methyl-2-oxobutanoate: step 1/4.</text>
</comment>
<dbReference type="InterPro" id="IPR036230">
    <property type="entry name" value="LeuA_allosteric_dom_sf"/>
</dbReference>
<dbReference type="PROSITE" id="PS00816">
    <property type="entry name" value="AIPM_HOMOCIT_SYNTH_2"/>
    <property type="match status" value="1"/>
</dbReference>
<evidence type="ECO:0000256" key="3">
    <source>
        <dbReference type="ARBA" id="ARBA00009767"/>
    </source>
</evidence>
<comment type="subcellular location">
    <subcellularLocation>
        <location evidence="10">Cytoplasm</location>
    </subcellularLocation>
</comment>
<dbReference type="HAMAP" id="MF_00572">
    <property type="entry name" value="LeuA_type2"/>
    <property type="match status" value="1"/>
</dbReference>
<evidence type="ECO:0000256" key="2">
    <source>
        <dbReference type="ARBA" id="ARBA00004689"/>
    </source>
</evidence>
<dbReference type="SUPFAM" id="SSF51569">
    <property type="entry name" value="Aldolase"/>
    <property type="match status" value="1"/>
</dbReference>
<dbReference type="InterPro" id="IPR039371">
    <property type="entry name" value="LeuA_N_DRE-TIM"/>
</dbReference>
<gene>
    <name evidence="10 12" type="primary">leuA</name>
    <name evidence="12" type="ORF">HGA02_15300</name>
</gene>
<comment type="similarity">
    <text evidence="3 10">Belongs to the alpha-IPM synthase/homocitrate synthase family. LeuA type 2 subfamily.</text>
</comment>
<keyword evidence="13" id="KW-1185">Reference proteome</keyword>
<keyword evidence="12" id="KW-0012">Acyltransferase</keyword>
<comment type="caution">
    <text evidence="12">The sequence shown here is derived from an EMBL/GenBank/DDBJ whole genome shotgun (WGS) entry which is preliminary data.</text>
</comment>
<accession>A0ABX1K2P3</accession>
<dbReference type="RefSeq" id="WP_168679903.1">
    <property type="nucleotide sequence ID" value="NZ_JAAXOY010000476.1"/>
</dbReference>
<feature type="binding site" evidence="10">
    <location>
        <position position="257"/>
    </location>
    <ligand>
        <name>Mg(2+)</name>
        <dbReference type="ChEBI" id="CHEBI:18420"/>
    </ligand>
</feature>
<dbReference type="Pfam" id="PF22615">
    <property type="entry name" value="IPMS_D2"/>
    <property type="match status" value="1"/>
</dbReference>
<dbReference type="Gene3D" id="3.30.160.270">
    <property type="match status" value="1"/>
</dbReference>
<proteinExistence type="inferred from homology"/>
<evidence type="ECO:0000256" key="9">
    <source>
        <dbReference type="ARBA" id="ARBA00023304"/>
    </source>
</evidence>
<evidence type="ECO:0000256" key="5">
    <source>
        <dbReference type="ARBA" id="ARBA00022430"/>
    </source>
</evidence>
<feature type="binding site" evidence="10">
    <location>
        <position position="53"/>
    </location>
    <ligand>
        <name>Mg(2+)</name>
        <dbReference type="ChEBI" id="CHEBI:18420"/>
    </ligand>
</feature>
<evidence type="ECO:0000313" key="13">
    <source>
        <dbReference type="Proteomes" id="UP000777774"/>
    </source>
</evidence>
<dbReference type="InterPro" id="IPR013709">
    <property type="entry name" value="2-isopropylmalate_synth_dimer"/>
</dbReference>
<dbReference type="SMART" id="SM00917">
    <property type="entry name" value="LeuA_dimer"/>
    <property type="match status" value="1"/>
</dbReference>
<organism evidence="12 13">
    <name type="scientific">Cellulomonas septica</name>
    <dbReference type="NCBI Taxonomy" id="285080"/>
    <lineage>
        <taxon>Bacteria</taxon>
        <taxon>Bacillati</taxon>
        <taxon>Actinomycetota</taxon>
        <taxon>Actinomycetes</taxon>
        <taxon>Micrococcales</taxon>
        <taxon>Cellulomonadaceae</taxon>
        <taxon>Cellulomonas</taxon>
    </lineage>
</organism>
<comment type="function">
    <text evidence="10">Catalyzes the condensation of the acetyl group of acetyl-CoA with 3-methyl-2-oxobutanoate (2-ketoisovalerate) to form 3-carboxy-3-hydroxy-4-methylpentanoate (2-isopropylmalate).</text>
</comment>
<evidence type="ECO:0000256" key="1">
    <source>
        <dbReference type="ARBA" id="ARBA00000064"/>
    </source>
</evidence>
<keyword evidence="8 10" id="KW-0479">Metal-binding</keyword>
<evidence type="ECO:0000256" key="10">
    <source>
        <dbReference type="HAMAP-Rule" id="MF_00572"/>
    </source>
</evidence>
<dbReference type="Pfam" id="PF08502">
    <property type="entry name" value="LeuA_dimer"/>
    <property type="match status" value="1"/>
</dbReference>
<dbReference type="Gene3D" id="3.20.20.70">
    <property type="entry name" value="Aldolase class I"/>
    <property type="match status" value="1"/>
</dbReference>
<feature type="binding site" evidence="10">
    <location>
        <position position="293"/>
    </location>
    <ligand>
        <name>Mg(2+)</name>
        <dbReference type="ChEBI" id="CHEBI:18420"/>
    </ligand>
</feature>
<dbReference type="InterPro" id="IPR005668">
    <property type="entry name" value="IPM_Synthase"/>
</dbReference>
<evidence type="ECO:0000256" key="8">
    <source>
        <dbReference type="ARBA" id="ARBA00022723"/>
    </source>
</evidence>
<evidence type="ECO:0000259" key="11">
    <source>
        <dbReference type="PROSITE" id="PS50991"/>
    </source>
</evidence>
<reference evidence="12 13" key="1">
    <citation type="submission" date="2020-04" db="EMBL/GenBank/DDBJ databases">
        <title>MicrobeNet Type strains.</title>
        <authorList>
            <person name="Nicholson A.C."/>
        </authorList>
    </citation>
    <scope>NUCLEOTIDE SEQUENCE [LARGE SCALE GENOMIC DNA]</scope>
    <source>
        <strain evidence="12 13">ATCC BAA-787</strain>
    </source>
</reference>
<dbReference type="SUPFAM" id="SSF110921">
    <property type="entry name" value="2-isopropylmalate synthase LeuA, allosteric (dimerisation) domain"/>
    <property type="match status" value="1"/>
</dbReference>
<feature type="region of interest" description="Regulatory domain" evidence="10">
    <location>
        <begin position="460"/>
        <end position="581"/>
    </location>
</feature>
<protein>
    <recommendedName>
        <fullName evidence="4 10">2-isopropylmalate synthase</fullName>
        <ecNumber evidence="4 10">2.3.3.13</ecNumber>
    </recommendedName>
    <alternativeName>
        <fullName evidence="10">Alpha-IPM synthase</fullName>
    </alternativeName>
    <alternativeName>
        <fullName evidence="10">Alpha-isopropylmalate synthase</fullName>
    </alternativeName>
</protein>
<evidence type="ECO:0000256" key="7">
    <source>
        <dbReference type="ARBA" id="ARBA00022679"/>
    </source>
</evidence>
<dbReference type="PANTHER" id="PTHR46911:SF1">
    <property type="entry name" value="2-ISOPROPYLMALATE SYNTHASE"/>
    <property type="match status" value="1"/>
</dbReference>
<dbReference type="PROSITE" id="PS00815">
    <property type="entry name" value="AIPM_HOMOCIT_SYNTH_1"/>
    <property type="match status" value="1"/>
</dbReference>
<sequence>MSYLETSPQQPSPMPVHKYRPFHEQIRVDLPDRTWPGKRMTQAPRWCAVDLRDGNQALIEPMNPARKLEMFELLVQMGFKEIEVGFPSASQTDFDFVRMLIEEGRIPDDVVIQVLTQAREHLIERTYEAIAGAKQAIVHLYNSTSTLQREVVFRSDEDGIVDIAVSGARFCKKYEELVPDTEVFYEYSPESYTGTELEFAVRICNAVLEELQPTPDKKVIVNLPATVEMATPNVYADSIEWMSRNLRFRENVILSLHPHNDRGTAVAAAELGYLAGADRIEGCLFGNGERTGNVCLVTLGMNLFSQGIDPQIDFSDIDHIRRTVERCNQLPVPERHPYGGDLVFTAFSGSHQDAIKKGLTAMEATAAREHKTVDDLVWAVPYLPIDPKDVGRSYEAIIRVNSQSGKGGISYLMKSEKDLDLPRRLQIEFSQVVQKHTDEHGTEVTADELWRIFEDEYLPVEPGSATPPWGRLKLRGTRATSSEDGPDSLVVDLVDRGEVRTHEGSGNGPVAAFVDVLRGIGVDVAVLDYAEHALSAGGDASAAAYVECAIGDQILWGVGIDPSITTASLKAIISAVNRYER</sequence>
<comment type="cofactor">
    <cofactor evidence="10">
        <name>Mg(2+)</name>
        <dbReference type="ChEBI" id="CHEBI:18420"/>
    </cofactor>
</comment>
<feature type="domain" description="Pyruvate carboxyltransferase" evidence="11">
    <location>
        <begin position="44"/>
        <end position="318"/>
    </location>
</feature>
<name>A0ABX1K2P3_9CELL</name>
<dbReference type="CDD" id="cd07942">
    <property type="entry name" value="DRE_TIM_LeuA"/>
    <property type="match status" value="1"/>
</dbReference>
<dbReference type="NCBIfam" id="NF002991">
    <property type="entry name" value="PRK03739.1"/>
    <property type="match status" value="1"/>
</dbReference>
<dbReference type="PROSITE" id="PS50991">
    <property type="entry name" value="PYR_CT"/>
    <property type="match status" value="1"/>
</dbReference>
<keyword evidence="9 10" id="KW-0100">Branched-chain amino acid biosynthesis</keyword>
<keyword evidence="7 10" id="KW-0808">Transferase</keyword>
<keyword evidence="10" id="KW-0963">Cytoplasm</keyword>
<comment type="catalytic activity">
    <reaction evidence="1 10">
        <text>3-methyl-2-oxobutanoate + acetyl-CoA + H2O = (2S)-2-isopropylmalate + CoA + H(+)</text>
        <dbReference type="Rhea" id="RHEA:21524"/>
        <dbReference type="ChEBI" id="CHEBI:1178"/>
        <dbReference type="ChEBI" id="CHEBI:11851"/>
        <dbReference type="ChEBI" id="CHEBI:15377"/>
        <dbReference type="ChEBI" id="CHEBI:15378"/>
        <dbReference type="ChEBI" id="CHEBI:57287"/>
        <dbReference type="ChEBI" id="CHEBI:57288"/>
        <dbReference type="EC" id="2.3.3.13"/>
    </reaction>
</comment>
<dbReference type="EMBL" id="JAAXOY010000476">
    <property type="protein sequence ID" value="NKY40841.1"/>
    <property type="molecule type" value="Genomic_DNA"/>
</dbReference>
<keyword evidence="10" id="KW-0460">Magnesium</keyword>
<dbReference type="EC" id="2.3.3.13" evidence="4 10"/>
<dbReference type="InterPro" id="IPR000891">
    <property type="entry name" value="PYR_CT"/>
</dbReference>
<keyword evidence="5 10" id="KW-0432">Leucine biosynthesis</keyword>
<comment type="subunit">
    <text evidence="10">Homodimer.</text>
</comment>
<keyword evidence="6 10" id="KW-0028">Amino-acid biosynthesis</keyword>
<dbReference type="SUPFAM" id="SSF89000">
    <property type="entry name" value="post-HMGL domain-like"/>
    <property type="match status" value="1"/>
</dbReference>
<evidence type="ECO:0000313" key="12">
    <source>
        <dbReference type="EMBL" id="NKY40841.1"/>
    </source>
</evidence>
<dbReference type="NCBIfam" id="TIGR00970">
    <property type="entry name" value="leuA_yeast"/>
    <property type="match status" value="1"/>
</dbReference>
<dbReference type="InterPro" id="IPR013785">
    <property type="entry name" value="Aldolase_TIM"/>
</dbReference>
<feature type="binding site" evidence="10">
    <location>
        <position position="259"/>
    </location>
    <ligand>
        <name>Mg(2+)</name>
        <dbReference type="ChEBI" id="CHEBI:18420"/>
    </ligand>
</feature>
<evidence type="ECO:0000256" key="6">
    <source>
        <dbReference type="ARBA" id="ARBA00022605"/>
    </source>
</evidence>
<dbReference type="PANTHER" id="PTHR46911">
    <property type="match status" value="1"/>
</dbReference>
<dbReference type="GO" id="GO:0003852">
    <property type="term" value="F:2-isopropylmalate synthase activity"/>
    <property type="evidence" value="ECO:0007669"/>
    <property type="project" value="UniProtKB-EC"/>
</dbReference>
<dbReference type="Proteomes" id="UP000777774">
    <property type="component" value="Unassembled WGS sequence"/>
</dbReference>
<evidence type="ECO:0000256" key="4">
    <source>
        <dbReference type="ARBA" id="ARBA00012973"/>
    </source>
</evidence>